<dbReference type="InterPro" id="IPR020103">
    <property type="entry name" value="PsdUridine_synth_cat_dom_sf"/>
</dbReference>
<protein>
    <recommendedName>
        <fullName evidence="1">Pseudouridine synthase RsuA/RluA-like domain-containing protein</fullName>
    </recommendedName>
</protein>
<dbReference type="Gene3D" id="3.30.2350.10">
    <property type="entry name" value="Pseudouridine synthase"/>
    <property type="match status" value="1"/>
</dbReference>
<dbReference type="InterPro" id="IPR006145">
    <property type="entry name" value="PsdUridine_synth_RsuA/RluA"/>
</dbReference>
<dbReference type="SUPFAM" id="SSF55120">
    <property type="entry name" value="Pseudouridine synthase"/>
    <property type="match status" value="1"/>
</dbReference>
<evidence type="ECO:0000313" key="3">
    <source>
        <dbReference type="Proteomes" id="UP000654075"/>
    </source>
</evidence>
<accession>A0A813F5J3</accession>
<name>A0A813F5J3_POLGL</name>
<dbReference type="Pfam" id="PF00849">
    <property type="entry name" value="PseudoU_synth_2"/>
    <property type="match status" value="1"/>
</dbReference>
<dbReference type="GO" id="GO:0001522">
    <property type="term" value="P:pseudouridine synthesis"/>
    <property type="evidence" value="ECO:0007669"/>
    <property type="project" value="InterPro"/>
</dbReference>
<evidence type="ECO:0000259" key="1">
    <source>
        <dbReference type="Pfam" id="PF00849"/>
    </source>
</evidence>
<dbReference type="AlphaFoldDB" id="A0A813F5J3"/>
<dbReference type="GO" id="GO:0009982">
    <property type="term" value="F:pseudouridine synthase activity"/>
    <property type="evidence" value="ECO:0007669"/>
    <property type="project" value="InterPro"/>
</dbReference>
<dbReference type="EMBL" id="CAJNNV010017832">
    <property type="protein sequence ID" value="CAE8605430.1"/>
    <property type="molecule type" value="Genomic_DNA"/>
</dbReference>
<feature type="domain" description="Pseudouridine synthase RsuA/RluA-like" evidence="1">
    <location>
        <begin position="1"/>
        <end position="98"/>
    </location>
</feature>
<dbReference type="Proteomes" id="UP000654075">
    <property type="component" value="Unassembled WGS sequence"/>
</dbReference>
<reference evidence="2" key="1">
    <citation type="submission" date="2021-02" db="EMBL/GenBank/DDBJ databases">
        <authorList>
            <person name="Dougan E. K."/>
            <person name="Rhodes N."/>
            <person name="Thang M."/>
            <person name="Chan C."/>
        </authorList>
    </citation>
    <scope>NUCLEOTIDE SEQUENCE</scope>
</reference>
<evidence type="ECO:0000313" key="2">
    <source>
        <dbReference type="EMBL" id="CAE8605430.1"/>
    </source>
</evidence>
<organism evidence="2 3">
    <name type="scientific">Polarella glacialis</name>
    <name type="common">Dinoflagellate</name>
    <dbReference type="NCBI Taxonomy" id="89957"/>
    <lineage>
        <taxon>Eukaryota</taxon>
        <taxon>Sar</taxon>
        <taxon>Alveolata</taxon>
        <taxon>Dinophyceae</taxon>
        <taxon>Suessiales</taxon>
        <taxon>Suessiaceae</taxon>
        <taxon>Polarella</taxon>
    </lineage>
</organism>
<comment type="caution">
    <text evidence="2">The sequence shown here is derived from an EMBL/GenBank/DDBJ whole genome shotgun (WGS) entry which is preliminary data.</text>
</comment>
<gene>
    <name evidence="2" type="ORF">PGLA1383_LOCUS23544</name>
</gene>
<dbReference type="GO" id="GO:0003723">
    <property type="term" value="F:RNA binding"/>
    <property type="evidence" value="ECO:0007669"/>
    <property type="project" value="InterPro"/>
</dbReference>
<dbReference type="OrthoDB" id="418349at2759"/>
<keyword evidence="3" id="KW-1185">Reference proteome</keyword>
<sequence>MVHRLDVGTSGPLLVARTVEAWNWAKDRIYKRDQLRDYVALVHGSFKSRNAEGGEGLEERGVVLANIDDAGYTKYSRVEISEAAGESATTFYEALAEYQSESGRDSSHGASPAAACGGQNLRIKSSKHMAAV</sequence>
<proteinExistence type="predicted"/>